<protein>
    <recommendedName>
        <fullName evidence="3">B box-type domain-containing protein</fullName>
    </recommendedName>
</protein>
<dbReference type="PANTHER" id="PTHR25462">
    <property type="entry name" value="BONUS, ISOFORM C-RELATED"/>
    <property type="match status" value="1"/>
</dbReference>
<dbReference type="GO" id="GO:0008270">
    <property type="term" value="F:zinc ion binding"/>
    <property type="evidence" value="ECO:0007669"/>
    <property type="project" value="UniProtKB-KW"/>
</dbReference>
<dbReference type="Gene3D" id="1.20.120.20">
    <property type="entry name" value="Apolipoprotein"/>
    <property type="match status" value="1"/>
</dbReference>
<dbReference type="Proteomes" id="UP000683360">
    <property type="component" value="Unassembled WGS sequence"/>
</dbReference>
<feature type="coiled-coil region" evidence="2">
    <location>
        <begin position="126"/>
        <end position="189"/>
    </location>
</feature>
<dbReference type="PROSITE" id="PS50119">
    <property type="entry name" value="ZF_BBOX"/>
    <property type="match status" value="1"/>
</dbReference>
<dbReference type="PANTHER" id="PTHR25462:SF296">
    <property type="entry name" value="MEIOTIC P26, ISOFORM F"/>
    <property type="match status" value="1"/>
</dbReference>
<keyword evidence="5" id="KW-1185">Reference proteome</keyword>
<dbReference type="OrthoDB" id="6270329at2759"/>
<keyword evidence="1" id="KW-0863">Zinc-finger</keyword>
<dbReference type="InterPro" id="IPR000315">
    <property type="entry name" value="Znf_B-box"/>
</dbReference>
<gene>
    <name evidence="4" type="ORF">MEDL_15783</name>
</gene>
<dbReference type="EMBL" id="CAJPWZ010000833">
    <property type="protein sequence ID" value="CAG2201130.1"/>
    <property type="molecule type" value="Genomic_DNA"/>
</dbReference>
<organism evidence="4 5">
    <name type="scientific">Mytilus edulis</name>
    <name type="common">Blue mussel</name>
    <dbReference type="NCBI Taxonomy" id="6550"/>
    <lineage>
        <taxon>Eukaryota</taxon>
        <taxon>Metazoa</taxon>
        <taxon>Spiralia</taxon>
        <taxon>Lophotrochozoa</taxon>
        <taxon>Mollusca</taxon>
        <taxon>Bivalvia</taxon>
        <taxon>Autobranchia</taxon>
        <taxon>Pteriomorphia</taxon>
        <taxon>Mytilida</taxon>
        <taxon>Mytiloidea</taxon>
        <taxon>Mytilidae</taxon>
        <taxon>Mytilinae</taxon>
        <taxon>Mytilus</taxon>
    </lineage>
</organism>
<evidence type="ECO:0000256" key="1">
    <source>
        <dbReference type="PROSITE-ProRule" id="PRU00024"/>
    </source>
</evidence>
<dbReference type="Pfam" id="PF22586">
    <property type="entry name" value="ANCHR-like_BBOX"/>
    <property type="match status" value="1"/>
</dbReference>
<dbReference type="SUPFAM" id="SSF47162">
    <property type="entry name" value="Apolipoprotein"/>
    <property type="match status" value="1"/>
</dbReference>
<proteinExistence type="predicted"/>
<evidence type="ECO:0000313" key="5">
    <source>
        <dbReference type="Proteomes" id="UP000683360"/>
    </source>
</evidence>
<feature type="domain" description="B box-type" evidence="3">
    <location>
        <begin position="4"/>
        <end position="54"/>
    </location>
</feature>
<evidence type="ECO:0000256" key="2">
    <source>
        <dbReference type="SAM" id="Coils"/>
    </source>
</evidence>
<name>A0A8S3R212_MYTED</name>
<keyword evidence="1" id="KW-0862">Zinc</keyword>
<reference evidence="4" key="1">
    <citation type="submission" date="2021-03" db="EMBL/GenBank/DDBJ databases">
        <authorList>
            <person name="Bekaert M."/>
        </authorList>
    </citation>
    <scope>NUCLEOTIDE SEQUENCE</scope>
</reference>
<evidence type="ECO:0000313" key="4">
    <source>
        <dbReference type="EMBL" id="CAG2201130.1"/>
    </source>
</evidence>
<keyword evidence="1" id="KW-0479">Metal-binding</keyword>
<dbReference type="InterPro" id="IPR047153">
    <property type="entry name" value="TRIM45/56/19-like"/>
</dbReference>
<sequence>MASANGILCGVCETQFVVREAAFWCAECDEGLCSTCEKHNRASKGTKNHEITSVNDFQQIPSSIASINQYCSDHVHYCFRREKRRCPHCIITNHKTWDLIAIDEIVQTSNTSALFDIMEQSIQDMKRNMTKIVEDRRQNLEKIQQQRQKFHTDIREIQEKINKHLNQLENEIQQDIQAAKQKVQSQTEKLLSKLSDHDKSLELQKNIFATKSFATDLQTVLVGKMFEAEVQNEEKLLQSLIEDGSLQQINLQFRIDDKMSEILSLTRIGEISVITKKPTITLTMDRDDQAQHLLPKISKSINDINLSLLKHLKYQMRKYNLYS</sequence>
<comment type="caution">
    <text evidence="4">The sequence shown here is derived from an EMBL/GenBank/DDBJ whole genome shotgun (WGS) entry which is preliminary data.</text>
</comment>
<keyword evidence="2" id="KW-0175">Coiled coil</keyword>
<evidence type="ECO:0000259" key="3">
    <source>
        <dbReference type="PROSITE" id="PS50119"/>
    </source>
</evidence>
<dbReference type="CDD" id="cd19757">
    <property type="entry name" value="Bbox1"/>
    <property type="match status" value="1"/>
</dbReference>
<dbReference type="Gene3D" id="3.30.160.60">
    <property type="entry name" value="Classic Zinc Finger"/>
    <property type="match status" value="1"/>
</dbReference>
<accession>A0A8S3R212</accession>
<dbReference type="AlphaFoldDB" id="A0A8S3R212"/>